<dbReference type="STRING" id="742726.HMPREF9448_01084"/>
<name>K0XA32_9BACT</name>
<gene>
    <name evidence="1" type="ORF">HMPREF9448_01084</name>
</gene>
<dbReference type="EMBL" id="ADLE01000008">
    <property type="protein sequence ID" value="EJZ64604.1"/>
    <property type="molecule type" value="Genomic_DNA"/>
</dbReference>
<reference evidence="1 2" key="1">
    <citation type="submission" date="2012-08" db="EMBL/GenBank/DDBJ databases">
        <title>The Genome Sequence of Barnesiella intestinihominis YIT 11860.</title>
        <authorList>
            <consortium name="The Broad Institute Genome Sequencing Platform"/>
            <person name="Earl A."/>
            <person name="Ward D."/>
            <person name="Feldgarden M."/>
            <person name="Gevers D."/>
            <person name="Morotomi M."/>
            <person name="Walker B."/>
            <person name="Young S.K."/>
            <person name="Zeng Q."/>
            <person name="Gargeya S."/>
            <person name="Fitzgerald M."/>
            <person name="Haas B."/>
            <person name="Abouelleil A."/>
            <person name="Alvarado L."/>
            <person name="Arachchi H.M."/>
            <person name="Berlin A.M."/>
            <person name="Chapman S.B."/>
            <person name="Goldberg J."/>
            <person name="Griggs A."/>
            <person name="Gujja S."/>
            <person name="Hansen M."/>
            <person name="Howarth C."/>
            <person name="Imamovic A."/>
            <person name="Larimer J."/>
            <person name="McCowen C."/>
            <person name="Montmayeur A."/>
            <person name="Murphy C."/>
            <person name="Neiman D."/>
            <person name="Pearson M."/>
            <person name="Priest M."/>
            <person name="Roberts A."/>
            <person name="Saif S."/>
            <person name="Shea T."/>
            <person name="Sisk P."/>
            <person name="Sykes S."/>
            <person name="Wortman J."/>
            <person name="Nusbaum C."/>
            <person name="Birren B."/>
        </authorList>
    </citation>
    <scope>NUCLEOTIDE SEQUENCE [LARGE SCALE GENOMIC DNA]</scope>
    <source>
        <strain evidence="1 2">YIT 11860</strain>
    </source>
</reference>
<dbReference type="HOGENOM" id="CLU_2950929_0_0_10"/>
<keyword evidence="2" id="KW-1185">Reference proteome</keyword>
<comment type="caution">
    <text evidence="1">The sequence shown here is derived from an EMBL/GenBank/DDBJ whole genome shotgun (WGS) entry which is preliminary data.</text>
</comment>
<organism evidence="1 2">
    <name type="scientific">Barnesiella intestinihominis YIT 11860</name>
    <dbReference type="NCBI Taxonomy" id="742726"/>
    <lineage>
        <taxon>Bacteria</taxon>
        <taxon>Pseudomonadati</taxon>
        <taxon>Bacteroidota</taxon>
        <taxon>Bacteroidia</taxon>
        <taxon>Bacteroidales</taxon>
        <taxon>Barnesiellaceae</taxon>
        <taxon>Barnesiella</taxon>
    </lineage>
</organism>
<sequence length="59" mass="7144">MLQIMHYLSCFLTKEMNKTKLKRIFHDFALYHDIIPTHISPTSNIKSRNKVFCRFMKIL</sequence>
<protein>
    <submittedName>
        <fullName evidence="1">Uncharacterized protein</fullName>
    </submittedName>
</protein>
<proteinExistence type="predicted"/>
<evidence type="ECO:0000313" key="1">
    <source>
        <dbReference type="EMBL" id="EJZ64604.1"/>
    </source>
</evidence>
<accession>K0XA32</accession>
<dbReference type="Proteomes" id="UP000006044">
    <property type="component" value="Unassembled WGS sequence"/>
</dbReference>
<dbReference type="AlphaFoldDB" id="K0XA32"/>
<evidence type="ECO:0000313" key="2">
    <source>
        <dbReference type="Proteomes" id="UP000006044"/>
    </source>
</evidence>